<protein>
    <recommendedName>
        <fullName evidence="2">HepT-like domain-containing protein</fullName>
    </recommendedName>
</protein>
<dbReference type="RefSeq" id="WP_038936836.1">
    <property type="nucleotide sequence ID" value="NZ_CP088280.1"/>
</dbReference>
<feature type="domain" description="HepT-like" evidence="2">
    <location>
        <begin position="45"/>
        <end position="147"/>
    </location>
</feature>
<feature type="region of interest" description="Disordered" evidence="1">
    <location>
        <begin position="144"/>
        <end position="182"/>
    </location>
</feature>
<evidence type="ECO:0000256" key="1">
    <source>
        <dbReference type="SAM" id="MobiDB-lite"/>
    </source>
</evidence>
<accession>A0A7Z0QE45</accession>
<evidence type="ECO:0000259" key="2">
    <source>
        <dbReference type="Pfam" id="PF20797"/>
    </source>
</evidence>
<dbReference type="Proteomes" id="UP000564836">
    <property type="component" value="Chromosome"/>
</dbReference>
<reference evidence="3" key="3">
    <citation type="submission" date="2021-03" db="EMBL/GenBank/DDBJ databases">
        <title>Whole Genome Sequence of Bradyrhizobium sp. Strain 144S4.</title>
        <authorList>
            <person name="Bromfield E.S.P."/>
            <person name="Cloutier S."/>
        </authorList>
    </citation>
    <scope>NUCLEOTIDE SEQUENCE [LARGE SCALE GENOMIC DNA]</scope>
    <source>
        <strain evidence="3">144S4</strain>
    </source>
</reference>
<reference evidence="5 6" key="1">
    <citation type="journal article" date="2017" name="Syst. Appl. Microbiol.">
        <title>Soybeans inoculated with root zone soils of Canadian native legumes harbour diverse and novel Bradyrhizobium spp. that possess agricultural potential.</title>
        <authorList>
            <person name="Bromfield E.S.P."/>
            <person name="Cloutier S."/>
            <person name="Tambong J.T."/>
            <person name="Tran Thi T.V."/>
        </authorList>
    </citation>
    <scope>NUCLEOTIDE SEQUENCE [LARGE SCALE GENOMIC DNA]</scope>
    <source>
        <strain evidence="5 6">323S2</strain>
    </source>
</reference>
<reference evidence="5 6" key="4">
    <citation type="journal article" date="2022" name="Int. J. Syst. Evol. Microbiol.">
        <title>Strains of Bradyrhizobium barranii sp. nov. associated with legumes native to Canada are symbionts of soybeans and belong to different subspecies (subsp. barranii subsp. nov. and subsp. apii subsp. nov.) and symbiovars (sv. glycinearum and sv. septentrionale).</title>
        <authorList>
            <person name="Bromfield E.S.P."/>
            <person name="Cloutier S."/>
            <person name="Wasai-Hara S."/>
            <person name="Minamisawa K."/>
        </authorList>
    </citation>
    <scope>NUCLEOTIDE SEQUENCE [LARGE SCALE GENOMIC DNA]</scope>
    <source>
        <strain evidence="5 6">323S2</strain>
    </source>
</reference>
<evidence type="ECO:0000313" key="5">
    <source>
        <dbReference type="EMBL" id="UGX91217.1"/>
    </source>
</evidence>
<dbReference type="AlphaFoldDB" id="A0A7Z0QE45"/>
<evidence type="ECO:0000313" key="4">
    <source>
        <dbReference type="EMBL" id="NYY92841.1"/>
    </source>
</evidence>
<dbReference type="EMBL" id="JAGEMI010000001">
    <property type="protein sequence ID" value="MBO1867197.1"/>
    <property type="molecule type" value="Genomic_DNA"/>
</dbReference>
<dbReference type="EMBL" id="CP088280">
    <property type="protein sequence ID" value="UGX91217.1"/>
    <property type="molecule type" value="Genomic_DNA"/>
</dbReference>
<organism evidence="4">
    <name type="scientific">Bradyrhizobium barranii subsp. barranii</name>
    <dbReference type="NCBI Taxonomy" id="2823807"/>
    <lineage>
        <taxon>Bacteria</taxon>
        <taxon>Pseudomonadati</taxon>
        <taxon>Pseudomonadota</taxon>
        <taxon>Alphaproteobacteria</taxon>
        <taxon>Hyphomicrobiales</taxon>
        <taxon>Nitrobacteraceae</taxon>
        <taxon>Bradyrhizobium</taxon>
        <taxon>Bradyrhizobium barranii</taxon>
    </lineage>
</organism>
<feature type="compositionally biased region" description="Basic and acidic residues" evidence="1">
    <location>
        <begin position="144"/>
        <end position="156"/>
    </location>
</feature>
<dbReference type="EMBL" id="JACBFH010000001">
    <property type="protein sequence ID" value="NYY92841.1"/>
    <property type="molecule type" value="Genomic_DNA"/>
</dbReference>
<sequence length="182" mass="20427">MSDARWTDVDKDLDYALMHHGMAIRLFEAAGFDAPDLDGYRNSRAFMHAMGAGYTSIENALLGFSPSGEAWHKDLIDRLSRLLTGENARPAFFDAEMRRDLLECLTMRHRVRHSEYDEFVASKAEPIEAVRRVLPRIKDVAARFKKQIDPDPKDENDGGDGSGGGALKTRPVHSVNCYTIKS</sequence>
<proteinExistence type="predicted"/>
<evidence type="ECO:0000313" key="3">
    <source>
        <dbReference type="EMBL" id="MBO1867197.1"/>
    </source>
</evidence>
<name>A0A7Z0QE45_9BRAD</name>
<dbReference type="Pfam" id="PF20797">
    <property type="entry name" value="HepT-like_2"/>
    <property type="match status" value="1"/>
</dbReference>
<gene>
    <name evidence="5" type="ORF">G6321_00036290</name>
    <name evidence="4" type="ORF">G6321_31990</name>
    <name evidence="3" type="ORF">J4G43_41810</name>
</gene>
<dbReference type="InterPro" id="IPR048769">
    <property type="entry name" value="HepT-like_dom"/>
</dbReference>
<evidence type="ECO:0000313" key="6">
    <source>
        <dbReference type="Proteomes" id="UP000564836"/>
    </source>
</evidence>
<reference evidence="4" key="2">
    <citation type="submission" date="2020-06" db="EMBL/GenBank/DDBJ databases">
        <title>Whole Genome Sequence of Bradyrhizobium sp. Strain 323S2.</title>
        <authorList>
            <person name="Bromfield E.S.P."/>
        </authorList>
    </citation>
    <scope>NUCLEOTIDE SEQUENCE [LARGE SCALE GENOMIC DNA]</scope>
    <source>
        <strain evidence="4">323S2</strain>
    </source>
</reference>